<gene>
    <name evidence="3" type="ORF">THAPSDRAFT_1201</name>
</gene>
<organism evidence="3 4">
    <name type="scientific">Thalassiosira pseudonana</name>
    <name type="common">Marine diatom</name>
    <name type="synonym">Cyclotella nana</name>
    <dbReference type="NCBI Taxonomy" id="35128"/>
    <lineage>
        <taxon>Eukaryota</taxon>
        <taxon>Sar</taxon>
        <taxon>Stramenopiles</taxon>
        <taxon>Ochrophyta</taxon>
        <taxon>Bacillariophyta</taxon>
        <taxon>Coscinodiscophyceae</taxon>
        <taxon>Thalassiosirophycidae</taxon>
        <taxon>Thalassiosirales</taxon>
        <taxon>Thalassiosiraceae</taxon>
        <taxon>Thalassiosira</taxon>
    </lineage>
</organism>
<dbReference type="PaxDb" id="35128-Thaps1201"/>
<keyword evidence="2" id="KW-0472">Membrane</keyword>
<feature type="transmembrane region" description="Helical" evidence="2">
    <location>
        <begin position="247"/>
        <end position="267"/>
    </location>
</feature>
<proteinExistence type="predicted"/>
<dbReference type="AlphaFoldDB" id="B8BQ90"/>
<reference evidence="3 4" key="1">
    <citation type="journal article" date="2004" name="Science">
        <title>The genome of the diatom Thalassiosira pseudonana: ecology, evolution, and metabolism.</title>
        <authorList>
            <person name="Armbrust E.V."/>
            <person name="Berges J.A."/>
            <person name="Bowler C."/>
            <person name="Green B.R."/>
            <person name="Martinez D."/>
            <person name="Putnam N.H."/>
            <person name="Zhou S."/>
            <person name="Allen A.E."/>
            <person name="Apt K.E."/>
            <person name="Bechner M."/>
            <person name="Brzezinski M.A."/>
            <person name="Chaal B.K."/>
            <person name="Chiovitti A."/>
            <person name="Davis A.K."/>
            <person name="Demarest M.S."/>
            <person name="Detter J.C."/>
            <person name="Glavina T."/>
            <person name="Goodstein D."/>
            <person name="Hadi M.Z."/>
            <person name="Hellsten U."/>
            <person name="Hildebrand M."/>
            <person name="Jenkins B.D."/>
            <person name="Jurka J."/>
            <person name="Kapitonov V.V."/>
            <person name="Kroger N."/>
            <person name="Lau W.W."/>
            <person name="Lane T.W."/>
            <person name="Larimer F.W."/>
            <person name="Lippmeier J.C."/>
            <person name="Lucas S."/>
            <person name="Medina M."/>
            <person name="Montsant A."/>
            <person name="Obornik M."/>
            <person name="Parker M.S."/>
            <person name="Palenik B."/>
            <person name="Pazour G.J."/>
            <person name="Richardson P.M."/>
            <person name="Rynearson T.A."/>
            <person name="Saito M.A."/>
            <person name="Schwartz D.C."/>
            <person name="Thamatrakoln K."/>
            <person name="Valentin K."/>
            <person name="Vardi A."/>
            <person name="Wilkerson F.P."/>
            <person name="Rokhsar D.S."/>
        </authorList>
    </citation>
    <scope>NUCLEOTIDE SEQUENCE [LARGE SCALE GENOMIC DNA]</scope>
    <source>
        <strain evidence="3 4">CCMP1335</strain>
    </source>
</reference>
<dbReference type="GeneID" id="7445037"/>
<accession>B8BQ90</accession>
<dbReference type="InParanoid" id="B8BQ90"/>
<evidence type="ECO:0000256" key="1">
    <source>
        <dbReference type="SAM" id="MobiDB-lite"/>
    </source>
</evidence>
<keyword evidence="2" id="KW-0812">Transmembrane</keyword>
<protein>
    <submittedName>
        <fullName evidence="3">Uncharacterized protein</fullName>
    </submittedName>
</protein>
<feature type="compositionally biased region" description="Low complexity" evidence="1">
    <location>
        <begin position="75"/>
        <end position="89"/>
    </location>
</feature>
<dbReference type="RefSeq" id="XP_002286684.1">
    <property type="nucleotide sequence ID" value="XM_002286648.1"/>
</dbReference>
<keyword evidence="4" id="KW-1185">Reference proteome</keyword>
<dbReference type="Proteomes" id="UP000001449">
    <property type="component" value="Chromosome 1"/>
</dbReference>
<dbReference type="EMBL" id="CM000638">
    <property type="protein sequence ID" value="EED96325.1"/>
    <property type="molecule type" value="Genomic_DNA"/>
</dbReference>
<name>B8BQ90_THAPS</name>
<keyword evidence="2" id="KW-1133">Transmembrane helix</keyword>
<evidence type="ECO:0000256" key="2">
    <source>
        <dbReference type="SAM" id="Phobius"/>
    </source>
</evidence>
<dbReference type="HOGENOM" id="CLU_669968_0_0_1"/>
<feature type="region of interest" description="Disordered" evidence="1">
    <location>
        <begin position="289"/>
        <end position="357"/>
    </location>
</feature>
<evidence type="ECO:0000313" key="4">
    <source>
        <dbReference type="Proteomes" id="UP000001449"/>
    </source>
</evidence>
<evidence type="ECO:0000313" key="3">
    <source>
        <dbReference type="EMBL" id="EED96325.1"/>
    </source>
</evidence>
<dbReference type="KEGG" id="tps:THAPSDRAFT_1201"/>
<sequence>MHIDAVELHTVVQCKTSVPTTKPTNKDAPSAVSSFASNFFGVSPETDAPTMVPTKKPTIKHPTGSPSASPITDVPSSSPSSTPSTAAPSLSPIIPAPLSAFEFSLRTSQSGDMNESELDDIISHALYDQLYNELPAKYNLVGVALVLSLMSSPELIRKLEENSFYLYEYVVTGEALFSENGNIPSTDEILEITLETTLDMSSFEEAEDPILQSTEEATLFPLHQMESSLVNAPPDDNVGEVTGGQNYALFLMILIPVALLTAGSAFYRKTTEKRVAEDGKNIEATVPDTVTDEMDGSGILMVDSNLSGSTDSNNEEDDSESLMKSMKTKMKSSKSRKASKRAVADSYSSEEGNYERRSRYREETLFSPSMSGSGSYETEEDSFGCIDPRAMKEDIQDEIEVAFDCGFGSNY</sequence>
<feature type="region of interest" description="Disordered" evidence="1">
    <location>
        <begin position="46"/>
        <end position="89"/>
    </location>
</feature>
<reference evidence="3 4" key="2">
    <citation type="journal article" date="2008" name="Nature">
        <title>The Phaeodactylum genome reveals the evolutionary history of diatom genomes.</title>
        <authorList>
            <person name="Bowler C."/>
            <person name="Allen A.E."/>
            <person name="Badger J.H."/>
            <person name="Grimwood J."/>
            <person name="Jabbari K."/>
            <person name="Kuo A."/>
            <person name="Maheswari U."/>
            <person name="Martens C."/>
            <person name="Maumus F."/>
            <person name="Otillar R.P."/>
            <person name="Rayko E."/>
            <person name="Salamov A."/>
            <person name="Vandepoele K."/>
            <person name="Beszteri B."/>
            <person name="Gruber A."/>
            <person name="Heijde M."/>
            <person name="Katinka M."/>
            <person name="Mock T."/>
            <person name="Valentin K."/>
            <person name="Verret F."/>
            <person name="Berges J.A."/>
            <person name="Brownlee C."/>
            <person name="Cadoret J.P."/>
            <person name="Chiovitti A."/>
            <person name="Choi C.J."/>
            <person name="Coesel S."/>
            <person name="De Martino A."/>
            <person name="Detter J.C."/>
            <person name="Durkin C."/>
            <person name="Falciatore A."/>
            <person name="Fournet J."/>
            <person name="Haruta M."/>
            <person name="Huysman M.J."/>
            <person name="Jenkins B.D."/>
            <person name="Jiroutova K."/>
            <person name="Jorgensen R.E."/>
            <person name="Joubert Y."/>
            <person name="Kaplan A."/>
            <person name="Kroger N."/>
            <person name="Kroth P.G."/>
            <person name="La Roche J."/>
            <person name="Lindquist E."/>
            <person name="Lommer M."/>
            <person name="Martin-Jezequel V."/>
            <person name="Lopez P.J."/>
            <person name="Lucas S."/>
            <person name="Mangogna M."/>
            <person name="McGinnis K."/>
            <person name="Medlin L.K."/>
            <person name="Montsant A."/>
            <person name="Oudot-Le Secq M.P."/>
            <person name="Napoli C."/>
            <person name="Obornik M."/>
            <person name="Parker M.S."/>
            <person name="Petit J.L."/>
            <person name="Porcel B.M."/>
            <person name="Poulsen N."/>
            <person name="Robison M."/>
            <person name="Rychlewski L."/>
            <person name="Rynearson T.A."/>
            <person name="Schmutz J."/>
            <person name="Shapiro H."/>
            <person name="Siaut M."/>
            <person name="Stanley M."/>
            <person name="Sussman M.R."/>
            <person name="Taylor A.R."/>
            <person name="Vardi A."/>
            <person name="von Dassow P."/>
            <person name="Vyverman W."/>
            <person name="Willis A."/>
            <person name="Wyrwicz L.S."/>
            <person name="Rokhsar D.S."/>
            <person name="Weissenbach J."/>
            <person name="Armbrust E.V."/>
            <person name="Green B.R."/>
            <person name="Van de Peer Y."/>
            <person name="Grigoriev I.V."/>
        </authorList>
    </citation>
    <scope>NUCLEOTIDE SEQUENCE [LARGE SCALE GENOMIC DNA]</scope>
    <source>
        <strain evidence="3 4">CCMP1335</strain>
    </source>
</reference>
<feature type="compositionally biased region" description="Basic residues" evidence="1">
    <location>
        <begin position="326"/>
        <end position="340"/>
    </location>
</feature>